<evidence type="ECO:0000313" key="3">
    <source>
        <dbReference type="Proteomes" id="UP000199607"/>
    </source>
</evidence>
<proteinExistence type="predicted"/>
<dbReference type="STRING" id="553466.SAMN04487950_4108"/>
<feature type="transmembrane region" description="Helical" evidence="1">
    <location>
        <begin position="126"/>
        <end position="143"/>
    </location>
</feature>
<keyword evidence="1" id="KW-0812">Transmembrane</keyword>
<dbReference type="Pfam" id="PF24363">
    <property type="entry name" value="DUF7519"/>
    <property type="match status" value="1"/>
</dbReference>
<feature type="transmembrane region" description="Helical" evidence="1">
    <location>
        <begin position="19"/>
        <end position="37"/>
    </location>
</feature>
<feature type="transmembrane region" description="Helical" evidence="1">
    <location>
        <begin position="69"/>
        <end position="89"/>
    </location>
</feature>
<dbReference type="AlphaFoldDB" id="A0A1I4IHX0"/>
<dbReference type="InterPro" id="IPR055941">
    <property type="entry name" value="DUF7519"/>
</dbReference>
<feature type="transmembrane region" description="Helical" evidence="1">
    <location>
        <begin position="214"/>
        <end position="235"/>
    </location>
</feature>
<protein>
    <submittedName>
        <fullName evidence="2">Uncharacterized protein</fullName>
    </submittedName>
</protein>
<evidence type="ECO:0000256" key="1">
    <source>
        <dbReference type="SAM" id="Phobius"/>
    </source>
</evidence>
<gene>
    <name evidence="2" type="ORF">SAMN04487950_4108</name>
</gene>
<keyword evidence="1" id="KW-0472">Membrane</keyword>
<keyword evidence="1" id="KW-1133">Transmembrane helix</keyword>
<keyword evidence="3" id="KW-1185">Reference proteome</keyword>
<feature type="transmembrane region" description="Helical" evidence="1">
    <location>
        <begin position="101"/>
        <end position="119"/>
    </location>
</feature>
<sequence length="236" mass="23617">MSGDGISGVDGITRHPTRVSSLVAVCAAVLAIALLGTTSAQRLALGVDVAGIAVLALGGAAWHRGHRVVGGLVALAGVGLSLASVGVVVVRAETVSQRVEIAPGLLGPLLVACGVVPVWKRFSRTFVSLGAAFVVLTICLSGLVRGAEMLPLLGAFAATVVAWDAGEQAINLGEQLGNEARTWPVEVGHSGATAVYGCVAVAAAVGFHDLDVTGVPLVGLFALFGAAVLLLVGLYN</sequence>
<feature type="transmembrane region" description="Helical" evidence="1">
    <location>
        <begin position="43"/>
        <end position="62"/>
    </location>
</feature>
<organism evidence="2 3">
    <name type="scientific">Halogranum rubrum</name>
    <dbReference type="NCBI Taxonomy" id="553466"/>
    <lineage>
        <taxon>Archaea</taxon>
        <taxon>Methanobacteriati</taxon>
        <taxon>Methanobacteriota</taxon>
        <taxon>Stenosarchaea group</taxon>
        <taxon>Halobacteria</taxon>
        <taxon>Halobacteriales</taxon>
        <taxon>Haloferacaceae</taxon>
    </lineage>
</organism>
<dbReference type="EMBL" id="FOTC01000008">
    <property type="protein sequence ID" value="SFL53366.1"/>
    <property type="molecule type" value="Genomic_DNA"/>
</dbReference>
<evidence type="ECO:0000313" key="2">
    <source>
        <dbReference type="EMBL" id="SFL53366.1"/>
    </source>
</evidence>
<name>A0A1I4IHX0_9EURY</name>
<accession>A0A1I4IHX0</accession>
<dbReference type="Proteomes" id="UP000199607">
    <property type="component" value="Unassembled WGS sequence"/>
</dbReference>
<dbReference type="RefSeq" id="WP_089871981.1">
    <property type="nucleotide sequence ID" value="NZ_FOTC01000008.1"/>
</dbReference>
<reference evidence="3" key="1">
    <citation type="submission" date="2016-10" db="EMBL/GenBank/DDBJ databases">
        <authorList>
            <person name="Varghese N."/>
            <person name="Submissions S."/>
        </authorList>
    </citation>
    <scope>NUCLEOTIDE SEQUENCE [LARGE SCALE GENOMIC DNA]</scope>
    <source>
        <strain evidence="3">CGMCC 1.7738</strain>
    </source>
</reference>